<dbReference type="PANTHER" id="PTHR35093">
    <property type="entry name" value="OUTER MEMBRANE PROTEIN NMB0088-RELATED"/>
    <property type="match status" value="1"/>
</dbReference>
<feature type="signal peptide" evidence="8">
    <location>
        <begin position="1"/>
        <end position="24"/>
    </location>
</feature>
<comment type="similarity">
    <text evidence="2">Belongs to the OmpP1/FadL family.</text>
</comment>
<accession>A0A557QXP0</accession>
<evidence type="ECO:0000256" key="5">
    <source>
        <dbReference type="ARBA" id="ARBA00022729"/>
    </source>
</evidence>
<organism evidence="9 10">
    <name type="scientific">Denitromonas halophila</name>
    <dbReference type="NCBI Taxonomy" id="1629404"/>
    <lineage>
        <taxon>Bacteria</taxon>
        <taxon>Pseudomonadati</taxon>
        <taxon>Pseudomonadota</taxon>
        <taxon>Betaproteobacteria</taxon>
        <taxon>Rhodocyclales</taxon>
        <taxon>Zoogloeaceae</taxon>
        <taxon>Denitromonas</taxon>
    </lineage>
</organism>
<dbReference type="GO" id="GO:0015483">
    <property type="term" value="F:long-chain fatty acid transporting porin activity"/>
    <property type="evidence" value="ECO:0007669"/>
    <property type="project" value="TreeGrafter"/>
</dbReference>
<dbReference type="InterPro" id="IPR005017">
    <property type="entry name" value="OMPP1/FadL/TodX"/>
</dbReference>
<reference evidence="9 10" key="1">
    <citation type="submission" date="2019-07" db="EMBL/GenBank/DDBJ databases">
        <title>The pathways for chlorine oxyanion respiration interact through the shared metabolite chlorate.</title>
        <authorList>
            <person name="Barnum T.P."/>
            <person name="Cheng Y."/>
            <person name="Hill K.A."/>
            <person name="Lucas L.N."/>
            <person name="Carlson H.K."/>
            <person name="Coates J.D."/>
        </authorList>
    </citation>
    <scope>NUCLEOTIDE SEQUENCE [LARGE SCALE GENOMIC DNA]</scope>
    <source>
        <strain evidence="9 10">SFB-3</strain>
    </source>
</reference>
<comment type="subcellular location">
    <subcellularLocation>
        <location evidence="1">Cell outer membrane</location>
        <topology evidence="1">Multi-pass membrane protein</topology>
    </subcellularLocation>
</comment>
<evidence type="ECO:0000256" key="7">
    <source>
        <dbReference type="ARBA" id="ARBA00023237"/>
    </source>
</evidence>
<feature type="chain" id="PRO_5021727332" evidence="8">
    <location>
        <begin position="25"/>
        <end position="426"/>
    </location>
</feature>
<comment type="caution">
    <text evidence="9">The sequence shown here is derived from an EMBL/GenBank/DDBJ whole genome shotgun (WGS) entry which is preliminary data.</text>
</comment>
<dbReference type="EMBL" id="VMNK01000006">
    <property type="protein sequence ID" value="TVO57663.1"/>
    <property type="molecule type" value="Genomic_DNA"/>
</dbReference>
<dbReference type="Proteomes" id="UP000319502">
    <property type="component" value="Unassembled WGS sequence"/>
</dbReference>
<dbReference type="OrthoDB" id="19849at2"/>
<evidence type="ECO:0000256" key="2">
    <source>
        <dbReference type="ARBA" id="ARBA00008163"/>
    </source>
</evidence>
<dbReference type="SUPFAM" id="SSF56935">
    <property type="entry name" value="Porins"/>
    <property type="match status" value="1"/>
</dbReference>
<dbReference type="Pfam" id="PF03349">
    <property type="entry name" value="Toluene_X"/>
    <property type="match status" value="1"/>
</dbReference>
<dbReference type="PANTHER" id="PTHR35093:SF8">
    <property type="entry name" value="OUTER MEMBRANE PROTEIN NMB0088-RELATED"/>
    <property type="match status" value="1"/>
</dbReference>
<keyword evidence="6" id="KW-0472">Membrane</keyword>
<name>A0A557QXP0_9RHOO</name>
<gene>
    <name evidence="9" type="ORF">FHP91_08305</name>
</gene>
<evidence type="ECO:0000313" key="10">
    <source>
        <dbReference type="Proteomes" id="UP000319502"/>
    </source>
</evidence>
<keyword evidence="5 8" id="KW-0732">Signal</keyword>
<evidence type="ECO:0000256" key="4">
    <source>
        <dbReference type="ARBA" id="ARBA00022692"/>
    </source>
</evidence>
<evidence type="ECO:0000256" key="8">
    <source>
        <dbReference type="SAM" id="SignalP"/>
    </source>
</evidence>
<evidence type="ECO:0000256" key="3">
    <source>
        <dbReference type="ARBA" id="ARBA00022452"/>
    </source>
</evidence>
<evidence type="ECO:0000313" key="9">
    <source>
        <dbReference type="EMBL" id="TVO57663.1"/>
    </source>
</evidence>
<keyword evidence="7" id="KW-0998">Cell outer membrane</keyword>
<dbReference type="Gene3D" id="2.40.160.60">
    <property type="entry name" value="Outer membrane protein transport protein (OMPP1/FadL/TodX)"/>
    <property type="match status" value="1"/>
</dbReference>
<proteinExistence type="inferred from homology"/>
<dbReference type="GO" id="GO:0009279">
    <property type="term" value="C:cell outer membrane"/>
    <property type="evidence" value="ECO:0007669"/>
    <property type="project" value="UniProtKB-SubCell"/>
</dbReference>
<sequence>MKMKHIARMVPLALLALGSGHVTAAGFQLLEQNASGLGNAYAGSAAVADNASTIFFNPAGMTQLKEREVSGGMNAVLPSFKFKDEGSSVGALAGSGDGDDAGSWAFIPNAYLSWALTKDLYVGVGMSGPFGLVTEYDEAWVGAAQAQKFDIKTVNINPSIAYRVNDKVSVGFGLNWQRMEAEYVRTAAVASAALASTNVTLDASDDSWGWNVGALFTLSDTTRLGVSYRSKVKHTLTGDLKVDGTLAGAAASLTTGKAEADVELPDTFILSLTQQLNDRWEMLGDLSWTGWSSIKKIDIVRTSGTLSGQTVQTLDAEFRDTWRVALGANYKLNDDWKLKFGVAYDQTPVRSAQLRLVSLPDSNRTWLSAGAQWAVTPTSKLDFGIAYLIVPETKIDNDQSALGRGRVTGTYDSSVLILGAQYSMAF</sequence>
<protein>
    <submittedName>
        <fullName evidence="9">Transporter</fullName>
    </submittedName>
</protein>
<keyword evidence="3" id="KW-1134">Transmembrane beta strand</keyword>
<keyword evidence="4" id="KW-0812">Transmembrane</keyword>
<evidence type="ECO:0000256" key="6">
    <source>
        <dbReference type="ARBA" id="ARBA00023136"/>
    </source>
</evidence>
<dbReference type="AlphaFoldDB" id="A0A557QXP0"/>
<evidence type="ECO:0000256" key="1">
    <source>
        <dbReference type="ARBA" id="ARBA00004571"/>
    </source>
</evidence>
<keyword evidence="10" id="KW-1185">Reference proteome</keyword>